<dbReference type="Gene3D" id="3.30.70.270">
    <property type="match status" value="1"/>
</dbReference>
<dbReference type="RefSeq" id="WP_198461849.1">
    <property type="nucleotide sequence ID" value="NZ_JABBCQ020000019.1"/>
</dbReference>
<dbReference type="SMART" id="SM00052">
    <property type="entry name" value="EAL"/>
    <property type="match status" value="1"/>
</dbReference>
<feature type="domain" description="GGDEF" evidence="10">
    <location>
        <begin position="629"/>
        <end position="767"/>
    </location>
</feature>
<dbReference type="SMART" id="SM00091">
    <property type="entry name" value="PAS"/>
    <property type="match status" value="2"/>
</dbReference>
<dbReference type="PROSITE" id="PS50839">
    <property type="entry name" value="CHASE"/>
    <property type="match status" value="1"/>
</dbReference>
<keyword evidence="12" id="KW-1185">Reference proteome</keyword>
<dbReference type="Pfam" id="PF13188">
    <property type="entry name" value="PAS_8"/>
    <property type="match status" value="1"/>
</dbReference>
<evidence type="ECO:0000259" key="9">
    <source>
        <dbReference type="PROSITE" id="PS50883"/>
    </source>
</evidence>
<dbReference type="Pfam" id="PF00563">
    <property type="entry name" value="EAL"/>
    <property type="match status" value="1"/>
</dbReference>
<dbReference type="InterPro" id="IPR035919">
    <property type="entry name" value="EAL_sf"/>
</dbReference>
<protein>
    <submittedName>
        <fullName evidence="11">EAL domain-containing protein</fullName>
    </submittedName>
</protein>
<dbReference type="Pfam" id="PF03924">
    <property type="entry name" value="CHASE"/>
    <property type="match status" value="1"/>
</dbReference>
<dbReference type="InterPro" id="IPR000160">
    <property type="entry name" value="GGDEF_dom"/>
</dbReference>
<dbReference type="NCBIfam" id="TIGR00254">
    <property type="entry name" value="GGDEF"/>
    <property type="match status" value="1"/>
</dbReference>
<dbReference type="SMART" id="SM00267">
    <property type="entry name" value="GGDEF"/>
    <property type="match status" value="1"/>
</dbReference>
<feature type="transmembrane region" description="Helical" evidence="5">
    <location>
        <begin position="276"/>
        <end position="300"/>
    </location>
</feature>
<dbReference type="InterPro" id="IPR042240">
    <property type="entry name" value="CHASE_sf"/>
</dbReference>
<accession>A0A843BGT6</accession>
<dbReference type="Gene3D" id="3.30.450.350">
    <property type="entry name" value="CHASE domain"/>
    <property type="match status" value="1"/>
</dbReference>
<evidence type="ECO:0000256" key="4">
    <source>
        <dbReference type="ARBA" id="ARBA00023136"/>
    </source>
</evidence>
<dbReference type="Pfam" id="PF00990">
    <property type="entry name" value="GGDEF"/>
    <property type="match status" value="1"/>
</dbReference>
<keyword evidence="2 5" id="KW-0812">Transmembrane</keyword>
<keyword evidence="3 5" id="KW-1133">Transmembrane helix</keyword>
<evidence type="ECO:0000259" key="8">
    <source>
        <dbReference type="PROSITE" id="PS50839"/>
    </source>
</evidence>
<feature type="domain" description="CHASE" evidence="8">
    <location>
        <begin position="87"/>
        <end position="177"/>
    </location>
</feature>
<dbReference type="GO" id="GO:0007165">
    <property type="term" value="P:signal transduction"/>
    <property type="evidence" value="ECO:0007669"/>
    <property type="project" value="UniProtKB-ARBA"/>
</dbReference>
<dbReference type="SUPFAM" id="SSF55785">
    <property type="entry name" value="PYP-like sensor domain (PAS domain)"/>
    <property type="match status" value="2"/>
</dbReference>
<evidence type="ECO:0000313" key="11">
    <source>
        <dbReference type="EMBL" id="MBI1626499.1"/>
    </source>
</evidence>
<dbReference type="Gene3D" id="3.30.450.20">
    <property type="entry name" value="PAS domain"/>
    <property type="match status" value="2"/>
</dbReference>
<dbReference type="FunFam" id="3.20.20.450:FF:000001">
    <property type="entry name" value="Cyclic di-GMP phosphodiesterase yahA"/>
    <property type="match status" value="1"/>
</dbReference>
<feature type="domain" description="PAC" evidence="7">
    <location>
        <begin position="395"/>
        <end position="445"/>
    </location>
</feature>
<evidence type="ECO:0000256" key="3">
    <source>
        <dbReference type="ARBA" id="ARBA00022989"/>
    </source>
</evidence>
<dbReference type="PROSITE" id="PS50887">
    <property type="entry name" value="GGDEF"/>
    <property type="match status" value="1"/>
</dbReference>
<evidence type="ECO:0000256" key="2">
    <source>
        <dbReference type="ARBA" id="ARBA00022692"/>
    </source>
</evidence>
<evidence type="ECO:0000259" key="6">
    <source>
        <dbReference type="PROSITE" id="PS50112"/>
    </source>
</evidence>
<dbReference type="SUPFAM" id="SSF55073">
    <property type="entry name" value="Nucleotide cyclase"/>
    <property type="match status" value="1"/>
</dbReference>
<feature type="domain" description="EAL" evidence="9">
    <location>
        <begin position="776"/>
        <end position="1029"/>
    </location>
</feature>
<dbReference type="InterPro" id="IPR052155">
    <property type="entry name" value="Biofilm_reg_signaling"/>
</dbReference>
<dbReference type="PANTHER" id="PTHR44757:SF2">
    <property type="entry name" value="BIOFILM ARCHITECTURE MAINTENANCE PROTEIN MBAA"/>
    <property type="match status" value="1"/>
</dbReference>
<dbReference type="InterPro" id="IPR006189">
    <property type="entry name" value="CHASE_dom"/>
</dbReference>
<evidence type="ECO:0000259" key="7">
    <source>
        <dbReference type="PROSITE" id="PS50113"/>
    </source>
</evidence>
<name>A0A843BGT6_9BURK</name>
<dbReference type="SMART" id="SM01079">
    <property type="entry name" value="CHASE"/>
    <property type="match status" value="1"/>
</dbReference>
<dbReference type="InterPro" id="IPR000014">
    <property type="entry name" value="PAS"/>
</dbReference>
<evidence type="ECO:0000313" key="12">
    <source>
        <dbReference type="Proteomes" id="UP000530032"/>
    </source>
</evidence>
<dbReference type="Proteomes" id="UP000530032">
    <property type="component" value="Unassembled WGS sequence"/>
</dbReference>
<dbReference type="GO" id="GO:0003824">
    <property type="term" value="F:catalytic activity"/>
    <property type="evidence" value="ECO:0007669"/>
    <property type="project" value="UniProtKB-ARBA"/>
</dbReference>
<comment type="caution">
    <text evidence="11">The sequence shown here is derived from an EMBL/GenBank/DDBJ whole genome shotgun (WGS) entry which is preliminary data.</text>
</comment>
<dbReference type="CDD" id="cd01949">
    <property type="entry name" value="GGDEF"/>
    <property type="match status" value="1"/>
</dbReference>
<dbReference type="InterPro" id="IPR001633">
    <property type="entry name" value="EAL_dom"/>
</dbReference>
<dbReference type="AlphaFoldDB" id="A0A843BGT6"/>
<gene>
    <name evidence="11" type="ORF">HF327_018625</name>
</gene>
<dbReference type="SUPFAM" id="SSF141868">
    <property type="entry name" value="EAL domain-like"/>
    <property type="match status" value="1"/>
</dbReference>
<dbReference type="Gene3D" id="3.20.20.450">
    <property type="entry name" value="EAL domain"/>
    <property type="match status" value="1"/>
</dbReference>
<organism evidence="11 12">
    <name type="scientific">Comamonas suwonensis</name>
    <dbReference type="NCBI Taxonomy" id="2606214"/>
    <lineage>
        <taxon>Bacteria</taxon>
        <taxon>Pseudomonadati</taxon>
        <taxon>Pseudomonadota</taxon>
        <taxon>Betaproteobacteria</taxon>
        <taxon>Burkholderiales</taxon>
        <taxon>Comamonadaceae</taxon>
        <taxon>Comamonas</taxon>
    </lineage>
</organism>
<feature type="domain" description="PAS" evidence="6">
    <location>
        <begin position="446"/>
        <end position="482"/>
    </location>
</feature>
<proteinExistence type="predicted"/>
<dbReference type="GO" id="GO:0016020">
    <property type="term" value="C:membrane"/>
    <property type="evidence" value="ECO:0007669"/>
    <property type="project" value="UniProtKB-SubCell"/>
</dbReference>
<dbReference type="PROSITE" id="PS50113">
    <property type="entry name" value="PAC"/>
    <property type="match status" value="1"/>
</dbReference>
<dbReference type="PROSITE" id="PS50112">
    <property type="entry name" value="PAS"/>
    <property type="match status" value="2"/>
</dbReference>
<dbReference type="InterPro" id="IPR029787">
    <property type="entry name" value="Nucleotide_cyclase"/>
</dbReference>
<dbReference type="CDD" id="cd01948">
    <property type="entry name" value="EAL"/>
    <property type="match status" value="1"/>
</dbReference>
<dbReference type="NCBIfam" id="TIGR00229">
    <property type="entry name" value="sensory_box"/>
    <property type="match status" value="1"/>
</dbReference>
<dbReference type="InterPro" id="IPR000700">
    <property type="entry name" value="PAS-assoc_C"/>
</dbReference>
<dbReference type="InterPro" id="IPR043128">
    <property type="entry name" value="Rev_trsase/Diguanyl_cyclase"/>
</dbReference>
<dbReference type="PANTHER" id="PTHR44757">
    <property type="entry name" value="DIGUANYLATE CYCLASE DGCP"/>
    <property type="match status" value="1"/>
</dbReference>
<reference evidence="11" key="1">
    <citation type="submission" date="2020-12" db="EMBL/GenBank/DDBJ databases">
        <title>Comamonas sp. nov., isolated from stream water.</title>
        <authorList>
            <person name="Park K.-H."/>
        </authorList>
    </citation>
    <scope>NUCLEOTIDE SEQUENCE</scope>
    <source>
        <strain evidence="11">EJ-4</strain>
    </source>
</reference>
<dbReference type="InterPro" id="IPR035965">
    <property type="entry name" value="PAS-like_dom_sf"/>
</dbReference>
<dbReference type="PROSITE" id="PS50883">
    <property type="entry name" value="EAL"/>
    <property type="match status" value="1"/>
</dbReference>
<dbReference type="Pfam" id="PF13426">
    <property type="entry name" value="PAS_9"/>
    <property type="match status" value="1"/>
</dbReference>
<keyword evidence="4 5" id="KW-0472">Membrane</keyword>
<dbReference type="CDD" id="cd00130">
    <property type="entry name" value="PAS"/>
    <property type="match status" value="1"/>
</dbReference>
<evidence type="ECO:0000256" key="1">
    <source>
        <dbReference type="ARBA" id="ARBA00004370"/>
    </source>
</evidence>
<evidence type="ECO:0000256" key="5">
    <source>
        <dbReference type="SAM" id="Phobius"/>
    </source>
</evidence>
<dbReference type="EMBL" id="JABBCQ020000019">
    <property type="protein sequence ID" value="MBI1626499.1"/>
    <property type="molecule type" value="Genomic_DNA"/>
</dbReference>
<feature type="domain" description="PAS" evidence="6">
    <location>
        <begin position="320"/>
        <end position="385"/>
    </location>
</feature>
<evidence type="ECO:0000259" key="10">
    <source>
        <dbReference type="PROSITE" id="PS50887"/>
    </source>
</evidence>
<comment type="subcellular location">
    <subcellularLocation>
        <location evidence="1">Membrane</location>
    </subcellularLocation>
</comment>
<sequence length="1044" mass="116755">MEKRLQFSADMATRLLEQRLGDYVQLLARLADDLSGIESLNQQMFAQHAHAQLSQRGLMGLQALSLTRALGAGKYVDLEKDSQAFEVAYAWPIVGNEALVGTNARQPAEAFHSLMTVWHSRQMSMSAPFRFLQLPGSPDGVILRVPLRTVSDVRSGGVQPLPLMGTVNASIRLDDLIRGVVPSNLYPQVAMRLLDVSPAALPKKPSVSGGKVFVRRVDTRGLSSQTLFTGKLWKASESHQEFDLIKPLEREIQVSDRVWALQFKPALSSQHKLERILPWLMLAAGVLVGLALAAGVSGWWQSRWSWRKRIKVSAQARQESDARFHAMCEQAAMGVIEMDVETRSVLKVNQHLCRMLGYEVHEIDQRNAMDLVMPEDQARCAQLLKGLDLQQFQHNAAEFCLRAKDGSPVWVELNAFLTGRQDTKRLQLLVNDISERKRLEQMERLGHQQLRNLMQRLPVGVVMEDLSGRLVYWNDEFLRLAGQGSKTGITTSQWWECMFPDAAERERVVQRWEFAKAQASQLLKAQQTVRVADDGMEWEEIFTHSAASMIAAQLLVLTGVDGERRTVAVSAVLQNDGCLMVMQDQSQRIAAEQEVKRLAFYDALTALPNRRLLADRLQHALVMAQRKSHFGGVVLLDIDNFKAFNETYGLEQGDLLLQALSQRILGFLPPGATIARQGGDDFALLIENLGGDSVAAAARLEKEANQWLTRLREPMVTGGVTHSITVSMGLSLFGEQALTSEEVQRRAEMAMYQAKNLGRNLSCFFDPLLQSALQERRSMEHDMRSGLEAGEFELYYQPQVEMGKVIGAEGLLRWKHPERGFVPPAQFISLAEETGVILPLGEWVLQSACQQLAKWARHPRYAQLVLSVNVSPKQFHQSGFVEQVLKALAEHGANAKLLKLELTEGMLLSDMDDTIAKMNRLKSYGISFALDDFGTGYSSLYYLKRLPLDQLKIDRSFVRDVLTDPNDAAIARTIVALAKNLGLHVIAEGVETQAQSRFLEDIRCYAWQGFLMSPPVEVLEFQRLVTYGNVPGALTPALSPASLR</sequence>